<evidence type="ECO:0000313" key="2">
    <source>
        <dbReference type="EMBL" id="PLW78087.1"/>
    </source>
</evidence>
<organism evidence="2 3">
    <name type="scientific">Cohaesibacter celericrescens</name>
    <dbReference type="NCBI Taxonomy" id="2067669"/>
    <lineage>
        <taxon>Bacteria</taxon>
        <taxon>Pseudomonadati</taxon>
        <taxon>Pseudomonadota</taxon>
        <taxon>Alphaproteobacteria</taxon>
        <taxon>Hyphomicrobiales</taxon>
        <taxon>Cohaesibacteraceae</taxon>
    </lineage>
</organism>
<feature type="domain" description="BioF2-like acetyltransferase" evidence="1">
    <location>
        <begin position="176"/>
        <end position="316"/>
    </location>
</feature>
<sequence>MGLGSMLLKSDTVMEGSTLVDQFDSPFVDEVFVRAGDGRICQGPVITVASQGYRLPFETSRSVFAMGAKIATYWAHGYGPVGAGFLDRYGLHRRSEGGFHAALDQLSQTAGADLLVWPYFPMQAREYEWLISWLDIQGGASHPILQARVHNRAFLNCCAESDDASLLREGLSISKNKRKTMGRQIRRLGDLGQVDYVSTRSGYDQGKALEAFFVTEASGWKAHKGTALAVNSNLKQFVEGFLPQMLTEGTAQIDLMMLDERCIGSLISFRAGRGLFTWKTGMDEVYKRSSPGVHLLLEVSKQMIADPDVDYIDSLADTGHPVAESLWDGRRDFAQLFIPLSRVGVIACCSLRAGYEGKAKARYWAKRALGRV</sequence>
<evidence type="ECO:0000259" key="1">
    <source>
        <dbReference type="Pfam" id="PF13480"/>
    </source>
</evidence>
<dbReference type="Pfam" id="PF13480">
    <property type="entry name" value="Acetyltransf_6"/>
    <property type="match status" value="1"/>
</dbReference>
<dbReference type="InterPro" id="IPR016181">
    <property type="entry name" value="Acyl_CoA_acyltransferase"/>
</dbReference>
<reference evidence="2 3" key="1">
    <citation type="submission" date="2018-01" db="EMBL/GenBank/DDBJ databases">
        <title>The draft genome sequence of Cohaesibacter sp. H1304.</title>
        <authorList>
            <person name="Wang N.-N."/>
            <person name="Du Z.-J."/>
        </authorList>
    </citation>
    <scope>NUCLEOTIDE SEQUENCE [LARGE SCALE GENOMIC DNA]</scope>
    <source>
        <strain evidence="2 3">H1304</strain>
    </source>
</reference>
<dbReference type="InterPro" id="IPR038740">
    <property type="entry name" value="BioF2-like_GNAT_dom"/>
</dbReference>
<dbReference type="EMBL" id="PKUQ01000011">
    <property type="protein sequence ID" value="PLW78087.1"/>
    <property type="molecule type" value="Genomic_DNA"/>
</dbReference>
<gene>
    <name evidence="2" type="ORF">C0081_06450</name>
</gene>
<keyword evidence="3" id="KW-1185">Reference proteome</keyword>
<dbReference type="AlphaFoldDB" id="A0A2N5XUF2"/>
<name>A0A2N5XUF2_9HYPH</name>
<dbReference type="SUPFAM" id="SSF55729">
    <property type="entry name" value="Acyl-CoA N-acyltransferases (Nat)"/>
    <property type="match status" value="1"/>
</dbReference>
<dbReference type="OrthoDB" id="213519at2"/>
<accession>A0A2N5XUF2</accession>
<proteinExistence type="predicted"/>
<dbReference type="Proteomes" id="UP000234881">
    <property type="component" value="Unassembled WGS sequence"/>
</dbReference>
<comment type="caution">
    <text evidence="2">The sequence shown here is derived from an EMBL/GenBank/DDBJ whole genome shotgun (WGS) entry which is preliminary data.</text>
</comment>
<evidence type="ECO:0000313" key="3">
    <source>
        <dbReference type="Proteomes" id="UP000234881"/>
    </source>
</evidence>
<protein>
    <recommendedName>
        <fullName evidence="1">BioF2-like acetyltransferase domain-containing protein</fullName>
    </recommendedName>
</protein>